<feature type="region of interest" description="Disordered" evidence="1">
    <location>
        <begin position="181"/>
        <end position="263"/>
    </location>
</feature>
<dbReference type="RefSeq" id="XP_056495497.1">
    <property type="nucleotide sequence ID" value="XM_056648366.1"/>
</dbReference>
<dbReference type="GeneID" id="81387533"/>
<gene>
    <name evidence="2" type="ORF">N7469_009461</name>
</gene>
<dbReference type="EMBL" id="JAPQKT010000009">
    <property type="protein sequence ID" value="KAJ5220574.1"/>
    <property type="molecule type" value="Genomic_DNA"/>
</dbReference>
<evidence type="ECO:0000313" key="2">
    <source>
        <dbReference type="EMBL" id="KAJ5220574.1"/>
    </source>
</evidence>
<evidence type="ECO:0000313" key="3">
    <source>
        <dbReference type="Proteomes" id="UP001147733"/>
    </source>
</evidence>
<reference evidence="2" key="1">
    <citation type="submission" date="2022-11" db="EMBL/GenBank/DDBJ databases">
        <authorList>
            <person name="Petersen C."/>
        </authorList>
    </citation>
    <scope>NUCLEOTIDE SEQUENCE</scope>
    <source>
        <strain evidence="2">IBT 23319</strain>
    </source>
</reference>
<reference evidence="2" key="2">
    <citation type="journal article" date="2023" name="IMA Fungus">
        <title>Comparative genomic study of the Penicillium genus elucidates a diverse pangenome and 15 lateral gene transfer events.</title>
        <authorList>
            <person name="Petersen C."/>
            <person name="Sorensen T."/>
            <person name="Nielsen M.R."/>
            <person name="Sondergaard T.E."/>
            <person name="Sorensen J.L."/>
            <person name="Fitzpatrick D.A."/>
            <person name="Frisvad J.C."/>
            <person name="Nielsen K.L."/>
        </authorList>
    </citation>
    <scope>NUCLEOTIDE SEQUENCE</scope>
    <source>
        <strain evidence="2">IBT 23319</strain>
    </source>
</reference>
<feature type="region of interest" description="Disordered" evidence="1">
    <location>
        <begin position="79"/>
        <end position="104"/>
    </location>
</feature>
<feature type="compositionally biased region" description="Basic and acidic residues" evidence="1">
    <location>
        <begin position="231"/>
        <end position="244"/>
    </location>
</feature>
<feature type="compositionally biased region" description="Low complexity" evidence="1">
    <location>
        <begin position="188"/>
        <end position="198"/>
    </location>
</feature>
<sequence>MSPHILRNPPLKVRNRNCNRIALHSTPTSLLLWLLSWDKPQFVKSPGFIIRFLAGPVHPVCGNRIKTGAQCVYDVSSEKRDNANGADSSGRLAMGKRRRATPRTWEEDVDELQTIYGHLRQTGSSEETRSDPRAIEARLDKLMSMIEKIGGNKQSLEDIERHAVGPNNGVENSLLEDLRQRKARDGKPISSRPSSPRRVAVESSGDEFPIPSGQATDLVDPVGSLNLGHLSLDDGGRSRSHDTASSETANDDPNDPSAGNRRQ</sequence>
<protein>
    <submittedName>
        <fullName evidence="2">Transcriptional regulator family: Fungal Specific TF</fullName>
    </submittedName>
</protein>
<organism evidence="2 3">
    <name type="scientific">Penicillium citrinum</name>
    <dbReference type="NCBI Taxonomy" id="5077"/>
    <lineage>
        <taxon>Eukaryota</taxon>
        <taxon>Fungi</taxon>
        <taxon>Dikarya</taxon>
        <taxon>Ascomycota</taxon>
        <taxon>Pezizomycotina</taxon>
        <taxon>Eurotiomycetes</taxon>
        <taxon>Eurotiomycetidae</taxon>
        <taxon>Eurotiales</taxon>
        <taxon>Aspergillaceae</taxon>
        <taxon>Penicillium</taxon>
    </lineage>
</organism>
<name>A0A9W9NIH1_PENCI</name>
<comment type="caution">
    <text evidence="2">The sequence shown here is derived from an EMBL/GenBank/DDBJ whole genome shotgun (WGS) entry which is preliminary data.</text>
</comment>
<keyword evidence="3" id="KW-1185">Reference proteome</keyword>
<proteinExistence type="predicted"/>
<dbReference type="OrthoDB" id="3989227at2759"/>
<dbReference type="Proteomes" id="UP001147733">
    <property type="component" value="Unassembled WGS sequence"/>
</dbReference>
<evidence type="ECO:0000256" key="1">
    <source>
        <dbReference type="SAM" id="MobiDB-lite"/>
    </source>
</evidence>
<dbReference type="AlphaFoldDB" id="A0A9W9NIH1"/>
<accession>A0A9W9NIH1</accession>